<name>A0A919S6Q7_9ACTN</name>
<comment type="caution">
    <text evidence="2">The sequence shown here is derived from an EMBL/GenBank/DDBJ whole genome shotgun (WGS) entry which is preliminary data.</text>
</comment>
<reference evidence="2" key="1">
    <citation type="submission" date="2021-03" db="EMBL/GenBank/DDBJ databases">
        <title>Whole genome shotgun sequence of Actinoplanes auranticolor NBRC 12245.</title>
        <authorList>
            <person name="Komaki H."/>
            <person name="Tamura T."/>
        </authorList>
    </citation>
    <scope>NUCLEOTIDE SEQUENCE</scope>
    <source>
        <strain evidence="2">NBRC 12245</strain>
    </source>
</reference>
<evidence type="ECO:0000313" key="2">
    <source>
        <dbReference type="EMBL" id="GIM65355.1"/>
    </source>
</evidence>
<keyword evidence="1" id="KW-1133">Transmembrane helix</keyword>
<evidence type="ECO:0000256" key="1">
    <source>
        <dbReference type="SAM" id="Phobius"/>
    </source>
</evidence>
<keyword evidence="3" id="KW-1185">Reference proteome</keyword>
<gene>
    <name evidence="2" type="ORF">Aau02nite_16500</name>
</gene>
<proteinExistence type="predicted"/>
<feature type="transmembrane region" description="Helical" evidence="1">
    <location>
        <begin position="21"/>
        <end position="41"/>
    </location>
</feature>
<keyword evidence="1" id="KW-0812">Transmembrane</keyword>
<dbReference type="EMBL" id="BOQL01000016">
    <property type="protein sequence ID" value="GIM65355.1"/>
    <property type="molecule type" value="Genomic_DNA"/>
</dbReference>
<evidence type="ECO:0000313" key="3">
    <source>
        <dbReference type="Proteomes" id="UP000681340"/>
    </source>
</evidence>
<dbReference type="AlphaFoldDB" id="A0A919S6Q7"/>
<dbReference type="Proteomes" id="UP000681340">
    <property type="component" value="Unassembled WGS sequence"/>
</dbReference>
<keyword evidence="1" id="KW-0472">Membrane</keyword>
<protein>
    <submittedName>
        <fullName evidence="2">Uncharacterized protein</fullName>
    </submittedName>
</protein>
<organism evidence="2 3">
    <name type="scientific">Actinoplanes auranticolor</name>
    <dbReference type="NCBI Taxonomy" id="47988"/>
    <lineage>
        <taxon>Bacteria</taxon>
        <taxon>Bacillati</taxon>
        <taxon>Actinomycetota</taxon>
        <taxon>Actinomycetes</taxon>
        <taxon>Micromonosporales</taxon>
        <taxon>Micromonosporaceae</taxon>
        <taxon>Actinoplanes</taxon>
    </lineage>
</organism>
<accession>A0A919S6Q7</accession>
<sequence length="182" mass="19332">MARVSEAVRPATHPRRRGRRLVVMTVTVVAVLLAVGTWFVLSRAMRSPSMEVTHVSQRCPVPFPAPSASGTGGNGPLLADAGYRWLQLCPAGATPAQWAESVALSRDDRAVLVERINALPAAPPRPECLGTPTDLLVLRYDSEPTVIGLDTGPCDTVSLAGATRIGAAEIYRLAENVIAEAR</sequence>